<dbReference type="PANTHER" id="PTHR33795">
    <property type="entry name" value="INSERTION ELEMENT IS150 PROTEIN INSJ"/>
    <property type="match status" value="1"/>
</dbReference>
<sequence length="178" mass="20636">MGKYTEQVKLVAVQDYCSGGAGLRDVAHRHNVDFSSLRQWVAAYQVHGAAGLKEKKLQRYSTDFKRSVLTRMREEQLSYRQTAALFDIRRFGIIGLWERRYDEGGFDALTTQPKKARRPKKMPIPIPPVQPDSPDDDSRTRDELLAELKQLRMENDYLKKLDALVQKKRAAQQKKRKS</sequence>
<gene>
    <name evidence="5" type="ORF">BK664_31575</name>
</gene>
<dbReference type="InterPro" id="IPR009057">
    <property type="entry name" value="Homeodomain-like_sf"/>
</dbReference>
<dbReference type="GO" id="GO:0006313">
    <property type="term" value="P:DNA transposition"/>
    <property type="evidence" value="ECO:0007669"/>
    <property type="project" value="InterPro"/>
</dbReference>
<evidence type="ECO:0000256" key="2">
    <source>
        <dbReference type="ARBA" id="ARBA00038232"/>
    </source>
</evidence>
<dbReference type="InterPro" id="IPR002514">
    <property type="entry name" value="Transposase_8"/>
</dbReference>
<dbReference type="InterPro" id="IPR055247">
    <property type="entry name" value="InsJ-like_HTH"/>
</dbReference>
<name>A0A423IWD4_9PSED</name>
<dbReference type="SUPFAM" id="SSF46689">
    <property type="entry name" value="Homeodomain-like"/>
    <property type="match status" value="1"/>
</dbReference>
<feature type="region of interest" description="Disordered" evidence="3">
    <location>
        <begin position="110"/>
        <end position="144"/>
    </location>
</feature>
<dbReference type="AlphaFoldDB" id="A0A423IWD4"/>
<dbReference type="InterPro" id="IPR010921">
    <property type="entry name" value="Trp_repressor/repl_initiator"/>
</dbReference>
<dbReference type="PANTHER" id="PTHR33795:SF1">
    <property type="entry name" value="INSERTION ELEMENT IS150 PROTEIN INSJ"/>
    <property type="match status" value="1"/>
</dbReference>
<evidence type="ECO:0000259" key="4">
    <source>
        <dbReference type="Pfam" id="PF13518"/>
    </source>
</evidence>
<feature type="domain" description="Insertion element IS150 protein InsJ-like helix-turn-helix" evidence="4">
    <location>
        <begin position="64"/>
        <end position="116"/>
    </location>
</feature>
<evidence type="ECO:0000313" key="6">
    <source>
        <dbReference type="Proteomes" id="UP000286351"/>
    </source>
</evidence>
<reference evidence="5 6" key="1">
    <citation type="submission" date="2016-10" db="EMBL/GenBank/DDBJ databases">
        <title>Comparative genome analysis of multiple Pseudomonas spp. focuses on biocontrol and plant growth promoting traits.</title>
        <authorList>
            <person name="Tao X.-Y."/>
            <person name="Taylor C.G."/>
        </authorList>
    </citation>
    <scope>NUCLEOTIDE SEQUENCE [LARGE SCALE GENOMIC DNA]</scope>
    <source>
        <strain evidence="5 6">38D4</strain>
    </source>
</reference>
<dbReference type="GO" id="GO:0043565">
    <property type="term" value="F:sequence-specific DNA binding"/>
    <property type="evidence" value="ECO:0007669"/>
    <property type="project" value="InterPro"/>
</dbReference>
<comment type="similarity">
    <text evidence="1">Belongs to the transposase 8 family.</text>
</comment>
<dbReference type="Pfam" id="PF01527">
    <property type="entry name" value="HTH_Tnp_1"/>
    <property type="match status" value="1"/>
</dbReference>
<evidence type="ECO:0000256" key="1">
    <source>
        <dbReference type="ARBA" id="ARBA00009964"/>
    </source>
</evidence>
<dbReference type="EMBL" id="MOBO01000047">
    <property type="protein sequence ID" value="RON29751.1"/>
    <property type="molecule type" value="Genomic_DNA"/>
</dbReference>
<dbReference type="Pfam" id="PF13518">
    <property type="entry name" value="HTH_28"/>
    <property type="match status" value="1"/>
</dbReference>
<evidence type="ECO:0000256" key="3">
    <source>
        <dbReference type="SAM" id="MobiDB-lite"/>
    </source>
</evidence>
<comment type="similarity">
    <text evidence="2">Belongs to the IS150/IS1296 orfA family.</text>
</comment>
<protein>
    <submittedName>
        <fullName evidence="5">Transposase</fullName>
    </submittedName>
</protein>
<organism evidence="5 6">
    <name type="scientific">Pseudomonas brassicacearum</name>
    <dbReference type="NCBI Taxonomy" id="930166"/>
    <lineage>
        <taxon>Bacteria</taxon>
        <taxon>Pseudomonadati</taxon>
        <taxon>Pseudomonadota</taxon>
        <taxon>Gammaproteobacteria</taxon>
        <taxon>Pseudomonadales</taxon>
        <taxon>Pseudomonadaceae</taxon>
        <taxon>Pseudomonas</taxon>
    </lineage>
</organism>
<dbReference type="InterPro" id="IPR036388">
    <property type="entry name" value="WH-like_DNA-bd_sf"/>
</dbReference>
<dbReference type="SUPFAM" id="SSF48295">
    <property type="entry name" value="TrpR-like"/>
    <property type="match status" value="1"/>
</dbReference>
<dbReference type="GO" id="GO:0004803">
    <property type="term" value="F:transposase activity"/>
    <property type="evidence" value="ECO:0007669"/>
    <property type="project" value="InterPro"/>
</dbReference>
<comment type="caution">
    <text evidence="5">The sequence shown here is derived from an EMBL/GenBank/DDBJ whole genome shotgun (WGS) entry which is preliminary data.</text>
</comment>
<dbReference type="Proteomes" id="UP000286351">
    <property type="component" value="Unassembled WGS sequence"/>
</dbReference>
<accession>A0A423IWD4</accession>
<dbReference type="InterPro" id="IPR052057">
    <property type="entry name" value="IS150/IS1296_orfA-like"/>
</dbReference>
<proteinExistence type="inferred from homology"/>
<evidence type="ECO:0000313" key="5">
    <source>
        <dbReference type="EMBL" id="RON29751.1"/>
    </source>
</evidence>
<feature type="compositionally biased region" description="Pro residues" evidence="3">
    <location>
        <begin position="122"/>
        <end position="131"/>
    </location>
</feature>
<dbReference type="Gene3D" id="1.10.10.10">
    <property type="entry name" value="Winged helix-like DNA-binding domain superfamily/Winged helix DNA-binding domain"/>
    <property type="match status" value="2"/>
</dbReference>